<dbReference type="InterPro" id="IPR024529">
    <property type="entry name" value="ECF_trnsprt_substrate-spec"/>
</dbReference>
<protein>
    <recommendedName>
        <fullName evidence="4">ECF transporter S component</fullName>
    </recommendedName>
</protein>
<keyword evidence="1" id="KW-0812">Transmembrane</keyword>
<feature type="transmembrane region" description="Helical" evidence="1">
    <location>
        <begin position="12"/>
        <end position="35"/>
    </location>
</feature>
<sequence length="167" mass="17576" precursor="true">MTTSSKLTTSAVFIAFGVILPVAFHYVGAMGPVFLPMHIPILIAGLFLGARAGFLTGLITPGLSSLLTGMPPLMPTLPIMTVELSIYGLIGGFLYRQKGLPLLLALVVAMITGRLATAVIVYILAMTVHIKLQPLTYLSGAVLTGLPGIAIQLVLIPLIVNRLKSVN</sequence>
<name>A1HR23_9FIRM</name>
<gene>
    <name evidence="2" type="ORF">TcarDRAFT_1265</name>
</gene>
<keyword evidence="1" id="KW-1133">Transmembrane helix</keyword>
<evidence type="ECO:0008006" key="4">
    <source>
        <dbReference type="Google" id="ProtNLM"/>
    </source>
</evidence>
<feature type="transmembrane region" description="Helical" evidence="1">
    <location>
        <begin position="137"/>
        <end position="160"/>
    </location>
</feature>
<proteinExistence type="predicted"/>
<reference evidence="2 3" key="2">
    <citation type="submission" date="2007-01" db="EMBL/GenBank/DDBJ databases">
        <title>Sequencing of the draft genome and assembly of Thermosinus carboxydivorans Nor1.</title>
        <authorList>
            <consortium name="US DOE Joint Genome Institute (JGI-PGF)"/>
            <person name="Copeland A."/>
            <person name="Lucas S."/>
            <person name="Lapidus A."/>
            <person name="Barry K."/>
            <person name="Glavina del Rio T."/>
            <person name="Dalin E."/>
            <person name="Tice H."/>
            <person name="Bruce D."/>
            <person name="Pitluck S."/>
            <person name="Richardson P."/>
        </authorList>
    </citation>
    <scope>NUCLEOTIDE SEQUENCE [LARGE SCALE GENOMIC DNA]</scope>
    <source>
        <strain evidence="2 3">Nor1</strain>
    </source>
</reference>
<dbReference type="OrthoDB" id="9815422at2"/>
<organism evidence="2 3">
    <name type="scientific">Thermosinus carboxydivorans Nor1</name>
    <dbReference type="NCBI Taxonomy" id="401526"/>
    <lineage>
        <taxon>Bacteria</taxon>
        <taxon>Bacillati</taxon>
        <taxon>Bacillota</taxon>
        <taxon>Negativicutes</taxon>
        <taxon>Selenomonadales</taxon>
        <taxon>Sporomusaceae</taxon>
        <taxon>Thermosinus</taxon>
    </lineage>
</organism>
<comment type="caution">
    <text evidence="2">The sequence shown here is derived from an EMBL/GenBank/DDBJ whole genome shotgun (WGS) entry which is preliminary data.</text>
</comment>
<dbReference type="Gene3D" id="1.10.1760.20">
    <property type="match status" value="1"/>
</dbReference>
<dbReference type="Proteomes" id="UP000005139">
    <property type="component" value="Unassembled WGS sequence"/>
</dbReference>
<dbReference type="eggNOG" id="ENOG502ZW3A">
    <property type="taxonomic scope" value="Bacteria"/>
</dbReference>
<feature type="transmembrane region" description="Helical" evidence="1">
    <location>
        <begin position="42"/>
        <end position="64"/>
    </location>
</feature>
<feature type="transmembrane region" description="Helical" evidence="1">
    <location>
        <begin position="76"/>
        <end position="95"/>
    </location>
</feature>
<dbReference type="Pfam" id="PF12822">
    <property type="entry name" value="ECF_trnsprt"/>
    <property type="match status" value="1"/>
</dbReference>
<dbReference type="GO" id="GO:0022857">
    <property type="term" value="F:transmembrane transporter activity"/>
    <property type="evidence" value="ECO:0007669"/>
    <property type="project" value="InterPro"/>
</dbReference>
<dbReference type="EMBL" id="AAWL01000009">
    <property type="protein sequence ID" value="EAX47530.1"/>
    <property type="molecule type" value="Genomic_DNA"/>
</dbReference>
<evidence type="ECO:0000313" key="2">
    <source>
        <dbReference type="EMBL" id="EAX47530.1"/>
    </source>
</evidence>
<evidence type="ECO:0000313" key="3">
    <source>
        <dbReference type="Proteomes" id="UP000005139"/>
    </source>
</evidence>
<keyword evidence="3" id="KW-1185">Reference proteome</keyword>
<keyword evidence="1" id="KW-0472">Membrane</keyword>
<feature type="transmembrane region" description="Helical" evidence="1">
    <location>
        <begin position="102"/>
        <end position="125"/>
    </location>
</feature>
<dbReference type="RefSeq" id="WP_007289481.1">
    <property type="nucleotide sequence ID" value="NZ_AAWL01000009.1"/>
</dbReference>
<evidence type="ECO:0000256" key="1">
    <source>
        <dbReference type="SAM" id="Phobius"/>
    </source>
</evidence>
<dbReference type="AlphaFoldDB" id="A1HR23"/>
<reference evidence="2 3" key="1">
    <citation type="submission" date="2007-01" db="EMBL/GenBank/DDBJ databases">
        <title>Annotation of the draft genome assembly of Thermosinus carboxydivorans Nor1.</title>
        <authorList>
            <consortium name="US DOE Joint Genome Institute (JGI-ORNL)"/>
            <person name="Larimer F."/>
            <person name="Land M."/>
            <person name="Hauser L."/>
        </authorList>
    </citation>
    <scope>NUCLEOTIDE SEQUENCE [LARGE SCALE GENOMIC DNA]</scope>
    <source>
        <strain evidence="2 3">Nor1</strain>
    </source>
</reference>
<accession>A1HR23</accession>